<evidence type="ECO:0000256" key="3">
    <source>
        <dbReference type="ARBA" id="ARBA00022679"/>
    </source>
</evidence>
<evidence type="ECO:0000313" key="10">
    <source>
        <dbReference type="Proteomes" id="UP001648503"/>
    </source>
</evidence>
<keyword evidence="10" id="KW-1185">Reference proteome</keyword>
<dbReference type="InterPro" id="IPR024160">
    <property type="entry name" value="BIN3_SAM-bd_dom"/>
</dbReference>
<accession>A0ABQ8FJ49</accession>
<dbReference type="SUPFAM" id="SSF53335">
    <property type="entry name" value="S-adenosyl-L-methionine-dependent methyltransferases"/>
    <property type="match status" value="1"/>
</dbReference>
<evidence type="ECO:0000256" key="7">
    <source>
        <dbReference type="SAM" id="MobiDB-lite"/>
    </source>
</evidence>
<keyword evidence="2 6" id="KW-0489">Methyltransferase</keyword>
<dbReference type="PANTHER" id="PTHR12315">
    <property type="entry name" value="BICOID-INTERACTING PROTEIN RELATED"/>
    <property type="match status" value="1"/>
</dbReference>
<name>A0ABQ8FJ49_9FUNG</name>
<feature type="region of interest" description="Disordered" evidence="7">
    <location>
        <begin position="98"/>
        <end position="119"/>
    </location>
</feature>
<evidence type="ECO:0000313" key="9">
    <source>
        <dbReference type="EMBL" id="KAH6597814.1"/>
    </source>
</evidence>
<comment type="similarity">
    <text evidence="1 6">Belongs to the methyltransferase superfamily.</text>
</comment>
<evidence type="ECO:0000256" key="2">
    <source>
        <dbReference type="ARBA" id="ARBA00022603"/>
    </source>
</evidence>
<dbReference type="InterPro" id="IPR029063">
    <property type="entry name" value="SAM-dependent_MTases_sf"/>
</dbReference>
<evidence type="ECO:0000256" key="1">
    <source>
        <dbReference type="ARBA" id="ARBA00008361"/>
    </source>
</evidence>
<dbReference type="PANTHER" id="PTHR12315:SF0">
    <property type="entry name" value="7SK SNRNA METHYLPHOSPHATE CAPPING ENZYME"/>
    <property type="match status" value="1"/>
</dbReference>
<gene>
    <name evidence="9" type="ORF">BASA50_004160</name>
</gene>
<evidence type="ECO:0000256" key="5">
    <source>
        <dbReference type="PROSITE-ProRule" id="PRU00848"/>
    </source>
</evidence>
<dbReference type="CDD" id="cd02440">
    <property type="entry name" value="AdoMet_MTases"/>
    <property type="match status" value="1"/>
</dbReference>
<feature type="domain" description="Bin3-type SAM" evidence="8">
    <location>
        <begin position="148"/>
        <end position="444"/>
    </location>
</feature>
<dbReference type="Gene3D" id="3.40.50.150">
    <property type="entry name" value="Vaccinia Virus protein VP39"/>
    <property type="match status" value="1"/>
</dbReference>
<dbReference type="InterPro" id="IPR039772">
    <property type="entry name" value="Bin3-like"/>
</dbReference>
<dbReference type="Proteomes" id="UP001648503">
    <property type="component" value="Unassembled WGS sequence"/>
</dbReference>
<reference evidence="9 10" key="1">
    <citation type="submission" date="2021-02" db="EMBL/GenBank/DDBJ databases">
        <title>Variation within the Batrachochytrium salamandrivorans European outbreak.</title>
        <authorList>
            <person name="Kelly M."/>
            <person name="Pasmans F."/>
            <person name="Shea T.P."/>
            <person name="Munoz J.F."/>
            <person name="Carranza S."/>
            <person name="Cuomo C.A."/>
            <person name="Martel A."/>
        </authorList>
    </citation>
    <scope>NUCLEOTIDE SEQUENCE [LARGE SCALE GENOMIC DNA]</scope>
    <source>
        <strain evidence="9 10">AMFP18/2</strain>
    </source>
</reference>
<dbReference type="Pfam" id="PF06859">
    <property type="entry name" value="Bin3"/>
    <property type="match status" value="1"/>
</dbReference>
<sequence>MGEDNPYLAHIYKRRHRGSRKSHVLTGSNRARGIYESNDGSAESRQPCVEGHDLRNTYYSQEAHSQLDSYTQDPHANEMPSWRQARLPLETTSIQKVSTVDWKSEKQGRHGETQKHRDRSTIPQVDRIFPYGNYSSYYGKREMSSRLDPRIAAFNPEWFERRRVLDIGCNSGWMTVSIGMVFKPTLIEGVDIDPTLIKKSQARLTFRASACKMHAVQENQICHGSTTTSDGGSAQADFDYFPISCALTFAPIPVVYSHMSEAAAGSHLITTDPEQQDYETDQSYIDVERKGSIEEIPIQQEPPFNHFRNGMFPSNVRFRAGDWLHEPSARNDGDRYHTILALSITKWIHLNSGDSGIRHFFRKCYQSLLPGGRLIIEPQRFDTYSKRANLTPMIRYNYNRIKFKPSEFATYLLSDEVGFSSILSIDPPLAQSTGFSREIFVFTK</sequence>
<keyword evidence="3 6" id="KW-0808">Transferase</keyword>
<evidence type="ECO:0000259" key="8">
    <source>
        <dbReference type="PROSITE" id="PS51515"/>
    </source>
</evidence>
<protein>
    <recommendedName>
        <fullName evidence="6">RNA methyltransferase</fullName>
        <ecNumber evidence="6">2.1.1.-</ecNumber>
    </recommendedName>
</protein>
<dbReference type="EC" id="2.1.1.-" evidence="6"/>
<dbReference type="InterPro" id="IPR010675">
    <property type="entry name" value="Bin3_C"/>
</dbReference>
<evidence type="ECO:0000256" key="6">
    <source>
        <dbReference type="RuleBase" id="RU367087"/>
    </source>
</evidence>
<organism evidence="9 10">
    <name type="scientific">Batrachochytrium salamandrivorans</name>
    <dbReference type="NCBI Taxonomy" id="1357716"/>
    <lineage>
        <taxon>Eukaryota</taxon>
        <taxon>Fungi</taxon>
        <taxon>Fungi incertae sedis</taxon>
        <taxon>Chytridiomycota</taxon>
        <taxon>Chytridiomycota incertae sedis</taxon>
        <taxon>Chytridiomycetes</taxon>
        <taxon>Rhizophydiales</taxon>
        <taxon>Rhizophydiales incertae sedis</taxon>
        <taxon>Batrachochytrium</taxon>
    </lineage>
</organism>
<feature type="compositionally biased region" description="Basic and acidic residues" evidence="7">
    <location>
        <begin position="102"/>
        <end position="115"/>
    </location>
</feature>
<comment type="caution">
    <text evidence="9">The sequence shown here is derived from an EMBL/GenBank/DDBJ whole genome shotgun (WGS) entry which is preliminary data.</text>
</comment>
<dbReference type="PROSITE" id="PS51515">
    <property type="entry name" value="BIN3_SAM"/>
    <property type="match status" value="1"/>
</dbReference>
<keyword evidence="4 5" id="KW-0949">S-adenosyl-L-methionine</keyword>
<evidence type="ECO:0000256" key="4">
    <source>
        <dbReference type="ARBA" id="ARBA00022691"/>
    </source>
</evidence>
<dbReference type="EMBL" id="JAFCIX010000127">
    <property type="protein sequence ID" value="KAH6597814.1"/>
    <property type="molecule type" value="Genomic_DNA"/>
</dbReference>
<proteinExistence type="inferred from homology"/>